<dbReference type="InterPro" id="IPR015954">
    <property type="entry name" value="Phage_RNA-type_capsid"/>
</dbReference>
<name>A0A514D895_9VIRU</name>
<protein>
    <recommendedName>
        <fullName evidence="5">Capsid protein</fullName>
    </recommendedName>
</protein>
<keyword evidence="2" id="KW-0167">Capsid protein</keyword>
<dbReference type="SUPFAM" id="SSF55405">
    <property type="entry name" value="RNA bacteriophage capsid protein"/>
    <property type="match status" value="1"/>
</dbReference>
<evidence type="ECO:0000256" key="3">
    <source>
        <dbReference type="ARBA" id="ARBA00022844"/>
    </source>
</evidence>
<dbReference type="GO" id="GO:0019028">
    <property type="term" value="C:viral capsid"/>
    <property type="evidence" value="ECO:0007669"/>
    <property type="project" value="UniProtKB-KW"/>
</dbReference>
<comment type="subcellular location">
    <subcellularLocation>
        <location evidence="1">Virion</location>
    </subcellularLocation>
</comment>
<reference evidence="4" key="1">
    <citation type="submission" date="2019-05" db="EMBL/GenBank/DDBJ databases">
        <title>Metatranscriptomic reconstruction reveals RNA viruses with the potential to shape carbon cycling in soil.</title>
        <authorList>
            <person name="Starr E.P."/>
            <person name="Nuccio E."/>
            <person name="Pett-Ridge J."/>
            <person name="Banfield J.F."/>
            <person name="Firestone M.K."/>
        </authorList>
    </citation>
    <scope>NUCLEOTIDE SEQUENCE</scope>
    <source>
        <strain evidence="4">H1_Bulk_29_scaffold_587</strain>
    </source>
</reference>
<organism evidence="4">
    <name type="scientific">Leviviridae sp</name>
    <dbReference type="NCBI Taxonomy" id="2027243"/>
    <lineage>
        <taxon>Viruses</taxon>
        <taxon>Riboviria</taxon>
        <taxon>Orthornavirae</taxon>
        <taxon>Lenarviricota</taxon>
        <taxon>Leviviricetes</taxon>
        <taxon>Norzivirales</taxon>
        <taxon>Fiersviridae</taxon>
    </lineage>
</organism>
<dbReference type="Gene3D" id="3.30.380.10">
    <property type="entry name" value="MS2 Viral Coat Protein"/>
    <property type="match status" value="1"/>
</dbReference>
<evidence type="ECO:0000313" key="4">
    <source>
        <dbReference type="EMBL" id="QDH89840.1"/>
    </source>
</evidence>
<evidence type="ECO:0000256" key="2">
    <source>
        <dbReference type="ARBA" id="ARBA00022561"/>
    </source>
</evidence>
<evidence type="ECO:0000256" key="1">
    <source>
        <dbReference type="ARBA" id="ARBA00004328"/>
    </source>
</evidence>
<gene>
    <name evidence="4" type="ORF">H1Bulk29587_000003</name>
</gene>
<keyword evidence="3" id="KW-0946">Virion</keyword>
<accession>A0A514D895</accession>
<dbReference type="EMBL" id="MN035076">
    <property type="protein sequence ID" value="QDH89840.1"/>
    <property type="molecule type" value="Genomic_RNA"/>
</dbReference>
<evidence type="ECO:0008006" key="5">
    <source>
        <dbReference type="Google" id="ProtNLM"/>
    </source>
</evidence>
<proteinExistence type="predicted"/>
<sequence>MASQANLSINDGQATPVAHTFYTNGAGWSESLAGILASWVDRSPAAAVGYWKVSLSFKEPNKQRKNYSVVAKSEVPVLEVVNSSTYSGITPAPTISYNPITKTEFSIPERSTLAARKDQLAIHRNFLANAVVTSAVQDLEPTT</sequence>